<dbReference type="InterPro" id="IPR012340">
    <property type="entry name" value="NA-bd_OB-fold"/>
</dbReference>
<organism evidence="1 2">
    <name type="scientific">Bifidobacterium thermophilum</name>
    <dbReference type="NCBI Taxonomy" id="33905"/>
    <lineage>
        <taxon>Bacteria</taxon>
        <taxon>Bacillati</taxon>
        <taxon>Actinomycetota</taxon>
        <taxon>Actinomycetes</taxon>
        <taxon>Bifidobacteriales</taxon>
        <taxon>Bifidobacteriaceae</taxon>
        <taxon>Bifidobacterium</taxon>
    </lineage>
</organism>
<proteinExistence type="predicted"/>
<reference evidence="1 2" key="1">
    <citation type="submission" date="2020-04" db="EMBL/GenBank/DDBJ databases">
        <authorList>
            <person name="Hitch T.C.A."/>
            <person name="Wylensek D."/>
            <person name="Clavel T."/>
        </authorList>
    </citation>
    <scope>NUCLEOTIDE SEQUENCE [LARGE SCALE GENOMIC DNA]</scope>
    <source>
        <strain evidence="1 2">BSM-130-P53-3C</strain>
    </source>
</reference>
<accession>A0A7X9NRL1</accession>
<name>A0A7X9NRL1_9BIFI</name>
<dbReference type="Gene3D" id="2.40.50.140">
    <property type="entry name" value="Nucleic acid-binding proteins"/>
    <property type="match status" value="1"/>
</dbReference>
<gene>
    <name evidence="1" type="ORF">HF844_03895</name>
</gene>
<dbReference type="EMBL" id="JABAGI010000003">
    <property type="protein sequence ID" value="NME61949.1"/>
    <property type="molecule type" value="Genomic_DNA"/>
</dbReference>
<dbReference type="Proteomes" id="UP000588369">
    <property type="component" value="Unassembled WGS sequence"/>
</dbReference>
<sequence length="223" mass="24198">MADDKKKFITVPVMLRNVRLVQTFNLFEPDSGSKYSDDKYHLNLLISKDDKENIDAINTALKQVTAEAIKAGELPQEQTIEFVRKAITDGSTDEFPSPLHDGDKDKNADKYTYLKGNWLVRASSKNPVRFYDRHAEQIEDVPAAKREFYPGAVVNAKITLMAFGASRVASNGGVTVWASGIQKAADGERLGGASDGFTDLGSDNADGFAPAGATADPYAAMGM</sequence>
<dbReference type="InterPro" id="IPR022595">
    <property type="entry name" value="Enc34_ssDNA-bd"/>
</dbReference>
<dbReference type="AlphaFoldDB" id="A0A7X9NRL1"/>
<dbReference type="RefSeq" id="WP_168984044.1">
    <property type="nucleotide sequence ID" value="NZ_JABAGI010000003.1"/>
</dbReference>
<protein>
    <submittedName>
        <fullName evidence="1">DUF2815 family protein</fullName>
    </submittedName>
</protein>
<comment type="caution">
    <text evidence="1">The sequence shown here is derived from an EMBL/GenBank/DDBJ whole genome shotgun (WGS) entry which is preliminary data.</text>
</comment>
<evidence type="ECO:0000313" key="2">
    <source>
        <dbReference type="Proteomes" id="UP000588369"/>
    </source>
</evidence>
<dbReference type="Pfam" id="PF10991">
    <property type="entry name" value="Enc34_ssDNA-bd"/>
    <property type="match status" value="1"/>
</dbReference>
<dbReference type="SUPFAM" id="SSF50249">
    <property type="entry name" value="Nucleic acid-binding proteins"/>
    <property type="match status" value="1"/>
</dbReference>
<evidence type="ECO:0000313" key="1">
    <source>
        <dbReference type="EMBL" id="NME61949.1"/>
    </source>
</evidence>